<dbReference type="InterPro" id="IPR001763">
    <property type="entry name" value="Rhodanese-like_dom"/>
</dbReference>
<dbReference type="PROSITE" id="PS50206">
    <property type="entry name" value="RHODANESE_3"/>
    <property type="match status" value="2"/>
</dbReference>
<dbReference type="InterPro" id="IPR036873">
    <property type="entry name" value="Rhodanese-like_dom_sf"/>
</dbReference>
<dbReference type="Proteomes" id="UP000296159">
    <property type="component" value="Unassembled WGS sequence"/>
</dbReference>
<dbReference type="RefSeq" id="WP_136165623.1">
    <property type="nucleotide sequence ID" value="NZ_KZ819074.1"/>
</dbReference>
<dbReference type="Pfam" id="PF00581">
    <property type="entry name" value="Rhodanese"/>
    <property type="match status" value="2"/>
</dbReference>
<reference evidence="3 4" key="1">
    <citation type="submission" date="2018-04" db="EMBL/GenBank/DDBJ databases">
        <title>Brenneria corticis sp.nov.</title>
        <authorList>
            <person name="Li Y."/>
        </authorList>
    </citation>
    <scope>NUCLEOTIDE SEQUENCE [LARGE SCALE GENOMIC DNA]</scope>
    <source>
        <strain evidence="3 4">CFCC 11842</strain>
    </source>
</reference>
<dbReference type="AlphaFoldDB" id="A0A2U1U852"/>
<evidence type="ECO:0000313" key="4">
    <source>
        <dbReference type="Proteomes" id="UP000296159"/>
    </source>
</evidence>
<keyword evidence="1" id="KW-0677">Repeat</keyword>
<dbReference type="PANTHER" id="PTHR43855:SF1">
    <property type="entry name" value="THIOSULFATE SULFURTRANSFERASE"/>
    <property type="match status" value="1"/>
</dbReference>
<accession>A0A2U1U852</accession>
<dbReference type="EMBL" id="QDKH01000006">
    <property type="protein sequence ID" value="PWC17855.1"/>
    <property type="molecule type" value="Genomic_DNA"/>
</dbReference>
<keyword evidence="4" id="KW-1185">Reference proteome</keyword>
<dbReference type="CDD" id="cd01448">
    <property type="entry name" value="TST_Repeat_1"/>
    <property type="match status" value="1"/>
</dbReference>
<dbReference type="SMART" id="SM00450">
    <property type="entry name" value="RHOD"/>
    <property type="match status" value="2"/>
</dbReference>
<dbReference type="InterPro" id="IPR051126">
    <property type="entry name" value="Thiosulfate_sulfurtransferase"/>
</dbReference>
<organism evidence="3 4">
    <name type="scientific">Brenneria corticis</name>
    <dbReference type="NCBI Taxonomy" id="2173106"/>
    <lineage>
        <taxon>Bacteria</taxon>
        <taxon>Pseudomonadati</taxon>
        <taxon>Pseudomonadota</taxon>
        <taxon>Gammaproteobacteria</taxon>
        <taxon>Enterobacterales</taxon>
        <taxon>Pectobacteriaceae</taxon>
        <taxon>Brenneria</taxon>
    </lineage>
</organism>
<comment type="caution">
    <text evidence="3">The sequence shown here is derived from an EMBL/GenBank/DDBJ whole genome shotgun (WGS) entry which is preliminary data.</text>
</comment>
<evidence type="ECO:0000256" key="1">
    <source>
        <dbReference type="ARBA" id="ARBA00022737"/>
    </source>
</evidence>
<name>A0A2U1U852_9GAMM</name>
<evidence type="ECO:0000313" key="3">
    <source>
        <dbReference type="EMBL" id="PWC17855.1"/>
    </source>
</evidence>
<evidence type="ECO:0000259" key="2">
    <source>
        <dbReference type="PROSITE" id="PS50206"/>
    </source>
</evidence>
<gene>
    <name evidence="3" type="ORF">DDT56_06325</name>
</gene>
<sequence length="250" mass="26736">MTSSTLSPFISRLPADAALLFVTEESTLPDNLIPGSQPTWIATHYAGKGGGERGRLPLPERAAVRVWLAQAGIDDGTDVVVYDAGNGSHAARAWWVLNWAGHHRVSILDGGLKGWRQDDPRADKNATPPAGFFQQVTTEEIARNPGDFLLVDARNQSAFAGDGVVLSHLPGAINLPVASLQDEQGRLLPYEQRKRLAASLNLPDSTRPIVAYCGSGIASAWLVAALQDVGVNAALYVGSWSAWSGSFPFR</sequence>
<feature type="domain" description="Rhodanese" evidence="2">
    <location>
        <begin position="144"/>
        <end position="248"/>
    </location>
</feature>
<dbReference type="SUPFAM" id="SSF52821">
    <property type="entry name" value="Rhodanese/Cell cycle control phosphatase"/>
    <property type="match status" value="2"/>
</dbReference>
<feature type="domain" description="Rhodanese" evidence="2">
    <location>
        <begin position="33"/>
        <end position="124"/>
    </location>
</feature>
<dbReference type="PANTHER" id="PTHR43855">
    <property type="entry name" value="THIOSULFATE SULFURTRANSFERASE"/>
    <property type="match status" value="1"/>
</dbReference>
<protein>
    <recommendedName>
        <fullName evidence="2">Rhodanese domain-containing protein</fullName>
    </recommendedName>
</protein>
<dbReference type="Gene3D" id="3.40.250.10">
    <property type="entry name" value="Rhodanese-like domain"/>
    <property type="match status" value="2"/>
</dbReference>
<proteinExistence type="predicted"/>